<feature type="region of interest" description="Disordered" evidence="1">
    <location>
        <begin position="1"/>
        <end position="21"/>
    </location>
</feature>
<proteinExistence type="predicted"/>
<sequence length="113" mass="12694">MNYSMNGTEQENALMPKDNVNHPDHYKQGGVECIDAITAATVNKTGIEAVCVANVIKYLWRYELKNGEEDVRKAQWYLNRLVAVTDKPKKCKHARTNEMIGGDTYCVDCGAIL</sequence>
<evidence type="ECO:0008006" key="4">
    <source>
        <dbReference type="Google" id="ProtNLM"/>
    </source>
</evidence>
<dbReference type="InterPro" id="IPR021739">
    <property type="entry name" value="SaV-like"/>
</dbReference>
<gene>
    <name evidence="2" type="ORF">CPT_Shemara_067</name>
</gene>
<dbReference type="EMBL" id="MN070121">
    <property type="protein sequence ID" value="QEA10396.1"/>
    <property type="molecule type" value="Genomic_DNA"/>
</dbReference>
<evidence type="ECO:0000313" key="2">
    <source>
        <dbReference type="EMBL" id="QEA10396.1"/>
    </source>
</evidence>
<dbReference type="Pfam" id="PF11753">
    <property type="entry name" value="DUF3310"/>
    <property type="match status" value="1"/>
</dbReference>
<evidence type="ECO:0000256" key="1">
    <source>
        <dbReference type="SAM" id="MobiDB-lite"/>
    </source>
</evidence>
<evidence type="ECO:0000313" key="3">
    <source>
        <dbReference type="Proteomes" id="UP000321671"/>
    </source>
</evidence>
<feature type="compositionally biased region" description="Polar residues" evidence="1">
    <location>
        <begin position="1"/>
        <end position="11"/>
    </location>
</feature>
<dbReference type="Proteomes" id="UP000321671">
    <property type="component" value="Segment"/>
</dbReference>
<protein>
    <recommendedName>
        <fullName evidence="4">DUF3310 domain-containing protein</fullName>
    </recommendedName>
</protein>
<keyword evidence="3" id="KW-1185">Reference proteome</keyword>
<name>A0A5B8RMX7_9CAUD</name>
<reference evidence="2 3" key="1">
    <citation type="journal article" date="2020" name="Microbiol. Resour. Announc.">
        <title>Complete Genome Sequence of Salmonella enterica Siphophage Shemara.</title>
        <authorList>
            <person name="Chung M."/>
            <person name="Xie Y."/>
            <person name="Newkirk H."/>
            <person name="Liu M."/>
            <person name="Gill J.J."/>
            <person name="Ramsey J."/>
        </authorList>
    </citation>
    <scope>NUCLEOTIDE SEQUENCE [LARGE SCALE GENOMIC DNA]</scope>
</reference>
<accession>A0A5B8RMX7</accession>
<organism evidence="2 3">
    <name type="scientific">Salmonella phage Shemara</name>
    <dbReference type="NCBI Taxonomy" id="2596714"/>
    <lineage>
        <taxon>Viruses</taxon>
        <taxon>Duplodnaviria</taxon>
        <taxon>Heunggongvirae</taxon>
        <taxon>Uroviricota</taxon>
        <taxon>Caudoviricetes</taxon>
        <taxon>Sarkviridae</taxon>
        <taxon>Guernseyvirinae</taxon>
        <taxon>Cornellvirus</taxon>
        <taxon>Cornellvirus shemara</taxon>
    </lineage>
</organism>